<dbReference type="AlphaFoldDB" id="A0A397T632"/>
<evidence type="ECO:0000313" key="2">
    <source>
        <dbReference type="EMBL" id="RIA93718.1"/>
    </source>
</evidence>
<reference evidence="2 3" key="1">
    <citation type="submission" date="2018-06" db="EMBL/GenBank/DDBJ databases">
        <title>Comparative genomics reveals the genomic features of Rhizophagus irregularis, R. cerebriforme, R. diaphanum and Gigaspora rosea, and their symbiotic lifestyle signature.</title>
        <authorList>
            <person name="Morin E."/>
            <person name="San Clemente H."/>
            <person name="Chen E.C.H."/>
            <person name="De La Providencia I."/>
            <person name="Hainaut M."/>
            <person name="Kuo A."/>
            <person name="Kohler A."/>
            <person name="Murat C."/>
            <person name="Tang N."/>
            <person name="Roy S."/>
            <person name="Loubradou J."/>
            <person name="Henrissat B."/>
            <person name="Grigoriev I.V."/>
            <person name="Corradi N."/>
            <person name="Roux C."/>
            <person name="Martin F.M."/>
        </authorList>
    </citation>
    <scope>NUCLEOTIDE SEQUENCE [LARGE SCALE GENOMIC DNA]</scope>
    <source>
        <strain evidence="2 3">DAOM 227022</strain>
    </source>
</reference>
<feature type="region of interest" description="Disordered" evidence="1">
    <location>
        <begin position="210"/>
        <end position="229"/>
    </location>
</feature>
<dbReference type="EMBL" id="QKYT01000098">
    <property type="protein sequence ID" value="RIA93718.1"/>
    <property type="molecule type" value="Genomic_DNA"/>
</dbReference>
<feature type="non-terminal residue" evidence="2">
    <location>
        <position position="1"/>
    </location>
</feature>
<name>A0A397T632_9GLOM</name>
<keyword evidence="3" id="KW-1185">Reference proteome</keyword>
<sequence length="253" mass="29673">AVEILYVIKENRENEEIKDEIELNFRNWSDYFITSTPSSVPTSPSPTSTFTQFSTPQQSPLSPTMMTFPLSQEKEEKEQKPKRKMREIPTKVARSLSKFQQRQQQQFTRKRIIEDVIKLFDDRRKINKNIREIETEYNKLLQDKSIDKEDSDSILSKLKEILKEIELLPKRKGDEGRDSLERDVKEAVNNITVIQQNNTVNNNVTNVVSPDHATNVQPVQSPEHPEHPEHQDIHYLFKIVKTIKKYIVGEEEK</sequence>
<proteinExistence type="predicted"/>
<feature type="region of interest" description="Disordered" evidence="1">
    <location>
        <begin position="37"/>
        <end position="65"/>
    </location>
</feature>
<organism evidence="2 3">
    <name type="scientific">Glomus cerebriforme</name>
    <dbReference type="NCBI Taxonomy" id="658196"/>
    <lineage>
        <taxon>Eukaryota</taxon>
        <taxon>Fungi</taxon>
        <taxon>Fungi incertae sedis</taxon>
        <taxon>Mucoromycota</taxon>
        <taxon>Glomeromycotina</taxon>
        <taxon>Glomeromycetes</taxon>
        <taxon>Glomerales</taxon>
        <taxon>Glomeraceae</taxon>
        <taxon>Glomus</taxon>
    </lineage>
</organism>
<accession>A0A397T632</accession>
<feature type="compositionally biased region" description="Low complexity" evidence="1">
    <location>
        <begin position="37"/>
        <end position="60"/>
    </location>
</feature>
<gene>
    <name evidence="2" type="ORF">C1645_819012</name>
</gene>
<evidence type="ECO:0000256" key="1">
    <source>
        <dbReference type="SAM" id="MobiDB-lite"/>
    </source>
</evidence>
<dbReference type="Proteomes" id="UP000265703">
    <property type="component" value="Unassembled WGS sequence"/>
</dbReference>
<comment type="caution">
    <text evidence="2">The sequence shown here is derived from an EMBL/GenBank/DDBJ whole genome shotgun (WGS) entry which is preliminary data.</text>
</comment>
<evidence type="ECO:0000313" key="3">
    <source>
        <dbReference type="Proteomes" id="UP000265703"/>
    </source>
</evidence>
<protein>
    <submittedName>
        <fullName evidence="2">Uncharacterized protein</fullName>
    </submittedName>
</protein>